<reference evidence="2 3" key="1">
    <citation type="submission" date="2019-06" db="EMBL/GenBank/DDBJ databases">
        <title>Genomic Encyclopedia of Type Strains, Phase IV (KMG-V): Genome sequencing to study the core and pangenomes of soil and plant-associated prokaryotes.</title>
        <authorList>
            <person name="Whitman W."/>
        </authorList>
    </citation>
    <scope>NUCLEOTIDE SEQUENCE [LARGE SCALE GENOMIC DNA]</scope>
    <source>
        <strain evidence="2 3">BR 11865</strain>
    </source>
</reference>
<evidence type="ECO:0000313" key="3">
    <source>
        <dbReference type="Proteomes" id="UP000316545"/>
    </source>
</evidence>
<accession>A0A560FZG2</accession>
<evidence type="ECO:0000256" key="1">
    <source>
        <dbReference type="SAM" id="Phobius"/>
    </source>
</evidence>
<dbReference type="AlphaFoldDB" id="A0A560FZG2"/>
<comment type="caution">
    <text evidence="2">The sequence shown here is derived from an EMBL/GenBank/DDBJ whole genome shotgun (WGS) entry which is preliminary data.</text>
</comment>
<protein>
    <submittedName>
        <fullName evidence="2">Uncharacterized protein</fullName>
    </submittedName>
</protein>
<feature type="transmembrane region" description="Helical" evidence="1">
    <location>
        <begin position="24"/>
        <end position="44"/>
    </location>
</feature>
<name>A0A560FZG2_9PROT</name>
<dbReference type="RefSeq" id="WP_186464361.1">
    <property type="nucleotide sequence ID" value="NZ_JAYNFR010000084.1"/>
</dbReference>
<evidence type="ECO:0000313" key="2">
    <source>
        <dbReference type="EMBL" id="TWB26982.1"/>
    </source>
</evidence>
<gene>
    <name evidence="2" type="ORF">FBZ88_107149</name>
</gene>
<keyword evidence="1" id="KW-0812">Transmembrane</keyword>
<organism evidence="2 3">
    <name type="scientific">Nitrospirillum amazonense</name>
    <dbReference type="NCBI Taxonomy" id="28077"/>
    <lineage>
        <taxon>Bacteria</taxon>
        <taxon>Pseudomonadati</taxon>
        <taxon>Pseudomonadota</taxon>
        <taxon>Alphaproteobacteria</taxon>
        <taxon>Rhodospirillales</taxon>
        <taxon>Azospirillaceae</taxon>
        <taxon>Nitrospirillum</taxon>
    </lineage>
</organism>
<dbReference type="Proteomes" id="UP000316545">
    <property type="component" value="Unassembled WGS sequence"/>
</dbReference>
<dbReference type="EMBL" id="VITO01000007">
    <property type="protein sequence ID" value="TWB26982.1"/>
    <property type="molecule type" value="Genomic_DNA"/>
</dbReference>
<sequence length="45" mass="4679">MTAYATASRTASFRFFKGLPSIDAIEAVAMTAVALLIAASINAML</sequence>
<keyword evidence="1" id="KW-0472">Membrane</keyword>
<keyword evidence="3" id="KW-1185">Reference proteome</keyword>
<proteinExistence type="predicted"/>
<keyword evidence="1" id="KW-1133">Transmembrane helix</keyword>